<dbReference type="GO" id="GO:0016787">
    <property type="term" value="F:hydrolase activity"/>
    <property type="evidence" value="ECO:0007669"/>
    <property type="project" value="UniProtKB-KW"/>
</dbReference>
<dbReference type="Gene3D" id="3.40.710.10">
    <property type="entry name" value="DD-peptidase/beta-lactamase superfamily"/>
    <property type="match status" value="1"/>
</dbReference>
<evidence type="ECO:0000313" key="5">
    <source>
        <dbReference type="Proteomes" id="UP000317043"/>
    </source>
</evidence>
<dbReference type="PANTHER" id="PTHR43283">
    <property type="entry name" value="BETA-LACTAMASE-RELATED"/>
    <property type="match status" value="1"/>
</dbReference>
<keyword evidence="1" id="KW-0378">Hydrolase</keyword>
<dbReference type="EMBL" id="VFOW01000001">
    <property type="protein sequence ID" value="TQL77545.1"/>
    <property type="molecule type" value="Genomic_DNA"/>
</dbReference>
<evidence type="ECO:0000313" key="4">
    <source>
        <dbReference type="EMBL" id="TQL77545.1"/>
    </source>
</evidence>
<dbReference type="Pfam" id="PF00144">
    <property type="entry name" value="Beta-lactamase"/>
    <property type="match status" value="1"/>
</dbReference>
<gene>
    <name evidence="4" type="ORF">FB566_3104</name>
</gene>
<dbReference type="Pfam" id="PF20773">
    <property type="entry name" value="InhA-like_MAM"/>
    <property type="match status" value="1"/>
</dbReference>
<evidence type="ECO:0000256" key="1">
    <source>
        <dbReference type="ARBA" id="ARBA00022801"/>
    </source>
</evidence>
<proteinExistence type="predicted"/>
<protein>
    <submittedName>
        <fullName evidence="4">CubicO group peptidase (Beta-lactamase class C family)</fullName>
    </submittedName>
</protein>
<sequence length="590" mass="65388">MKRRILFGGAAGVTVAAVLRPDQALAEDIPAGAETTGPPTVGPSDLDFPRNPRGLRYGKPTAVDLAPEHIERIVPEVSEYLTGPTPSFPGFVVLAARDGVVVEHEAVGHQYRYSGWDEETQTPVELPPEDWEPMTKDTIFDLASISKLFTATVAGRLLDDGLLDLRARVVDHLPEFDGVDPAKTPITIWQLLSHTSGMIAFTNLYDEPDDESRMAVIYRYPLQREPGSGYEYSDLNMIVLAEVMERITGRELDELVAEYITVPLGMDNTFYNPPSELHHRVVATEYQPWTDRGMIRGDVHDENAWSFGGVAGHAGVFSTAWDLGVFGQMILGGGRYRDVRILNEETVRLFFTDMNPEFGESAARGLGWQIDQRWYMDAMTSPVTVGHTGYTGTSLVLDPIANTMMVLMTNRVHPTRNWGAVSTYRRAAHRPMGRAVTVKPRTGRDSWYSGQADAAIVTLTAPLTRPLVDGSARFSLWYDTESTDVVSLEASADGENWETVRLELSAGGHRWEADGGVAGFSGRQWIDVTAVLSPQVRFLRWSYACDPAYQGRGVYLDKIKIYQGDRVVFNSARPADNARLIADGWTLSRN</sequence>
<dbReference type="InterPro" id="IPR001466">
    <property type="entry name" value="Beta-lactam-related"/>
</dbReference>
<accession>A0A543AY89</accession>
<dbReference type="InterPro" id="IPR012338">
    <property type="entry name" value="Beta-lactam/transpept-like"/>
</dbReference>
<dbReference type="Proteomes" id="UP000317043">
    <property type="component" value="Unassembled WGS sequence"/>
</dbReference>
<dbReference type="OrthoDB" id="9809635at2"/>
<evidence type="ECO:0000256" key="2">
    <source>
        <dbReference type="SAM" id="MobiDB-lite"/>
    </source>
</evidence>
<dbReference type="RefSeq" id="WP_142040595.1">
    <property type="nucleotide sequence ID" value="NZ_JBHTGS010000001.1"/>
</dbReference>
<dbReference type="PANTHER" id="PTHR43283:SF11">
    <property type="entry name" value="BETA-LACTAMASE-RELATED DOMAIN-CONTAINING PROTEIN"/>
    <property type="match status" value="1"/>
</dbReference>
<feature type="region of interest" description="Disordered" evidence="2">
    <location>
        <begin position="30"/>
        <end position="51"/>
    </location>
</feature>
<dbReference type="InterPro" id="IPR050789">
    <property type="entry name" value="Diverse_Enzym_Activities"/>
</dbReference>
<evidence type="ECO:0000259" key="3">
    <source>
        <dbReference type="Pfam" id="PF00144"/>
    </source>
</evidence>
<keyword evidence="5" id="KW-1185">Reference proteome</keyword>
<organism evidence="4 5">
    <name type="scientific">Stackebrandtia endophytica</name>
    <dbReference type="NCBI Taxonomy" id="1496996"/>
    <lineage>
        <taxon>Bacteria</taxon>
        <taxon>Bacillati</taxon>
        <taxon>Actinomycetota</taxon>
        <taxon>Actinomycetes</taxon>
        <taxon>Glycomycetales</taxon>
        <taxon>Glycomycetaceae</taxon>
        <taxon>Stackebrandtia</taxon>
    </lineage>
</organism>
<name>A0A543AY89_9ACTN</name>
<dbReference type="InParanoid" id="A0A543AY89"/>
<dbReference type="AlphaFoldDB" id="A0A543AY89"/>
<comment type="caution">
    <text evidence="4">The sequence shown here is derived from an EMBL/GenBank/DDBJ whole genome shotgun (WGS) entry which is preliminary data.</text>
</comment>
<feature type="domain" description="Beta-lactamase-related" evidence="3">
    <location>
        <begin position="87"/>
        <end position="427"/>
    </location>
</feature>
<reference evidence="4 5" key="1">
    <citation type="submission" date="2019-06" db="EMBL/GenBank/DDBJ databases">
        <title>Sequencing the genomes of 1000 actinobacteria strains.</title>
        <authorList>
            <person name="Klenk H.-P."/>
        </authorList>
    </citation>
    <scope>NUCLEOTIDE SEQUENCE [LARGE SCALE GENOMIC DNA]</scope>
    <source>
        <strain evidence="4 5">DSM 45928</strain>
    </source>
</reference>
<dbReference type="SUPFAM" id="SSF56601">
    <property type="entry name" value="beta-lactamase/transpeptidase-like"/>
    <property type="match status" value="1"/>
</dbReference>